<sequence>MTIQELLTFPLFSEELGIDLQSGKDHELFKWLLATLLFGGPVSRDIARKTYRTFQKYRLLDPLSITRAGWSYLVHPVMREGGYVRHDGVTASHIMETCGTLQQYYQGSLNTLHSMAESPRDLENRLTALRGMEPASANIFLRELRPIWDKANPEPLAVVNEMAKKFKLNLAQMDRKSPAFAKVESALIRLKQTRSKNPRRA</sequence>
<gene>
    <name evidence="1" type="ORF">A7E75_06265</name>
</gene>
<dbReference type="Proteomes" id="UP000182264">
    <property type="component" value="Chromosome"/>
</dbReference>
<evidence type="ECO:0000313" key="2">
    <source>
        <dbReference type="Proteomes" id="UP000182264"/>
    </source>
</evidence>
<dbReference type="AlphaFoldDB" id="A0A1L3GFD6"/>
<dbReference type="OrthoDB" id="3078554at2"/>
<reference evidence="1 2" key="1">
    <citation type="journal article" date="2017" name="Genome Announc.">
        <title>Complete Genome Sequences of Two Acetylene-Fermenting Pelobacter acetylenicus Strains.</title>
        <authorList>
            <person name="Sutton J.M."/>
            <person name="Baesman S.M."/>
            <person name="Fierst J.L."/>
            <person name="Poret-Peterson A.T."/>
            <person name="Oremland R.S."/>
            <person name="Dunlap D.S."/>
            <person name="Akob D.M."/>
        </authorList>
    </citation>
    <scope>NUCLEOTIDE SEQUENCE [LARGE SCALE GENOMIC DNA]</scope>
    <source>
        <strain evidence="1 2">DSM 3247</strain>
    </source>
</reference>
<keyword evidence="2" id="KW-1185">Reference proteome</keyword>
<dbReference type="RefSeq" id="WP_072286516.1">
    <property type="nucleotide sequence ID" value="NZ_CP015455.1"/>
</dbReference>
<organism evidence="1 2">
    <name type="scientific">Syntrophotalea acetylenica</name>
    <name type="common">Pelobacter acetylenicus</name>
    <dbReference type="NCBI Taxonomy" id="29542"/>
    <lineage>
        <taxon>Bacteria</taxon>
        <taxon>Pseudomonadati</taxon>
        <taxon>Thermodesulfobacteriota</taxon>
        <taxon>Desulfuromonadia</taxon>
        <taxon>Desulfuromonadales</taxon>
        <taxon>Syntrophotaleaceae</taxon>
        <taxon>Syntrophotalea</taxon>
    </lineage>
</organism>
<dbReference type="EMBL" id="CP015518">
    <property type="protein sequence ID" value="APG24674.1"/>
    <property type="molecule type" value="Genomic_DNA"/>
</dbReference>
<dbReference type="STRING" id="29542.A6070_00190"/>
<accession>A0A1L3GFD6</accession>
<evidence type="ECO:0000313" key="1">
    <source>
        <dbReference type="EMBL" id="APG24674.1"/>
    </source>
</evidence>
<proteinExistence type="predicted"/>
<name>A0A1L3GFD6_SYNAC</name>
<protein>
    <submittedName>
        <fullName evidence="1">Uncharacterized protein</fullName>
    </submittedName>
</protein>
<dbReference type="KEGG" id="pace:A6070_00190"/>